<dbReference type="PANTHER" id="PTHR43046">
    <property type="entry name" value="GDP-MANNOSE MANNOSYL HYDROLASE"/>
    <property type="match status" value="1"/>
</dbReference>
<dbReference type="CDD" id="cd18879">
    <property type="entry name" value="NUDIX_Hydrolase"/>
    <property type="match status" value="1"/>
</dbReference>
<evidence type="ECO:0000259" key="3">
    <source>
        <dbReference type="PROSITE" id="PS51462"/>
    </source>
</evidence>
<evidence type="ECO:0000256" key="2">
    <source>
        <dbReference type="ARBA" id="ARBA00022801"/>
    </source>
</evidence>
<evidence type="ECO:0000313" key="4">
    <source>
        <dbReference type="EMBL" id="PTL72888.1"/>
    </source>
</evidence>
<dbReference type="InterPro" id="IPR020084">
    <property type="entry name" value="NUDIX_hydrolase_CS"/>
</dbReference>
<dbReference type="InterPro" id="IPR000086">
    <property type="entry name" value="NUDIX_hydrolase_dom"/>
</dbReference>
<dbReference type="PROSITE" id="PS51462">
    <property type="entry name" value="NUDIX"/>
    <property type="match status" value="1"/>
</dbReference>
<protein>
    <submittedName>
        <fullName evidence="4">ADP-ribose pyrophosphatase</fullName>
    </submittedName>
</protein>
<sequence length="162" mass="17964">MATPDFILSLRERVGTELLWLTGVTAVILRGGLDVLEPERRVLLVRRSDTGAWTAVTGVIDPGETVAGTARREALEETGVEIEVERLVWVHTLPPMTYPNGDRAQYLDHVVRARYVSGEAHVADEESSEVGWFALDALPPMSEEHRARIERALSEDPACSFD</sequence>
<dbReference type="GO" id="GO:0016787">
    <property type="term" value="F:hydrolase activity"/>
    <property type="evidence" value="ECO:0007669"/>
    <property type="project" value="UniProtKB-KW"/>
</dbReference>
<dbReference type="Gene3D" id="3.90.79.10">
    <property type="entry name" value="Nucleoside Triphosphate Pyrophosphohydrolase"/>
    <property type="match status" value="1"/>
</dbReference>
<reference evidence="4 5" key="1">
    <citation type="submission" date="2018-03" db="EMBL/GenBank/DDBJ databases">
        <title>Bacteriophage NCPPB3778 and a type I-E CRISPR drive the evolution of the US Biological Select Agent, Rathayibacter toxicus.</title>
        <authorList>
            <person name="Davis E.W.II."/>
            <person name="Tabima J.F."/>
            <person name="Weisberg A.J."/>
            <person name="Dantas Lopes L."/>
            <person name="Wiseman M.S."/>
            <person name="Wiseman M.S."/>
            <person name="Pupko T."/>
            <person name="Belcher M.S."/>
            <person name="Sechler A.J."/>
            <person name="Tancos M.A."/>
            <person name="Schroeder B.K."/>
            <person name="Murray T.D."/>
            <person name="Luster D.G."/>
            <person name="Schneider W.L."/>
            <person name="Rogers E."/>
            <person name="Andreote F.D."/>
            <person name="Grunwald N.J."/>
            <person name="Putnam M.L."/>
            <person name="Chang J.H."/>
        </authorList>
    </citation>
    <scope>NUCLEOTIDE SEQUENCE [LARGE SCALE GENOMIC DNA]</scope>
    <source>
        <strain evidence="4 5">DSM 15933</strain>
    </source>
</reference>
<dbReference type="EMBL" id="PZPL01000001">
    <property type="protein sequence ID" value="PTL72888.1"/>
    <property type="molecule type" value="Genomic_DNA"/>
</dbReference>
<accession>A0A2T4UTL9</accession>
<feature type="domain" description="Nudix hydrolase" evidence="3">
    <location>
        <begin position="19"/>
        <end position="155"/>
    </location>
</feature>
<dbReference type="SUPFAM" id="SSF55811">
    <property type="entry name" value="Nudix"/>
    <property type="match status" value="1"/>
</dbReference>
<dbReference type="Proteomes" id="UP000241085">
    <property type="component" value="Unassembled WGS sequence"/>
</dbReference>
<evidence type="ECO:0000256" key="1">
    <source>
        <dbReference type="ARBA" id="ARBA00001946"/>
    </source>
</evidence>
<comment type="cofactor">
    <cofactor evidence="1">
        <name>Mg(2+)</name>
        <dbReference type="ChEBI" id="CHEBI:18420"/>
    </cofactor>
</comment>
<name>A0A2T4UTL9_9MICO</name>
<organism evidence="4 5">
    <name type="scientific">Rathayibacter caricis DSM 15933</name>
    <dbReference type="NCBI Taxonomy" id="1328867"/>
    <lineage>
        <taxon>Bacteria</taxon>
        <taxon>Bacillati</taxon>
        <taxon>Actinomycetota</taxon>
        <taxon>Actinomycetes</taxon>
        <taxon>Micrococcales</taxon>
        <taxon>Microbacteriaceae</taxon>
        <taxon>Rathayibacter</taxon>
    </lineage>
</organism>
<keyword evidence="5" id="KW-1185">Reference proteome</keyword>
<dbReference type="InterPro" id="IPR015797">
    <property type="entry name" value="NUDIX_hydrolase-like_dom_sf"/>
</dbReference>
<dbReference type="PROSITE" id="PS00893">
    <property type="entry name" value="NUDIX_BOX"/>
    <property type="match status" value="1"/>
</dbReference>
<dbReference type="PANTHER" id="PTHR43046:SF16">
    <property type="entry name" value="ADP-RIBOSE PYROPHOSPHATASE YJHB-RELATED"/>
    <property type="match status" value="1"/>
</dbReference>
<gene>
    <name evidence="4" type="ORF">C1I63_08520</name>
</gene>
<keyword evidence="2" id="KW-0378">Hydrolase</keyword>
<proteinExistence type="predicted"/>
<dbReference type="AlphaFoldDB" id="A0A2T4UTL9"/>
<evidence type="ECO:0000313" key="5">
    <source>
        <dbReference type="Proteomes" id="UP000241085"/>
    </source>
</evidence>
<comment type="caution">
    <text evidence="4">The sequence shown here is derived from an EMBL/GenBank/DDBJ whole genome shotgun (WGS) entry which is preliminary data.</text>
</comment>
<dbReference type="Pfam" id="PF00293">
    <property type="entry name" value="NUDIX"/>
    <property type="match status" value="1"/>
</dbReference>
<dbReference type="RefSeq" id="WP_107574510.1">
    <property type="nucleotide sequence ID" value="NZ_PZPL01000001.1"/>
</dbReference>